<evidence type="ECO:0000256" key="6">
    <source>
        <dbReference type="ARBA" id="ARBA00022619"/>
    </source>
</evidence>
<dbReference type="InterPro" id="IPR023366">
    <property type="entry name" value="ATP_synth_asu-like_sf"/>
</dbReference>
<dbReference type="PANTHER" id="PTHR21098:SF12">
    <property type="entry name" value="RIBOFLAVIN SYNTHASE"/>
    <property type="match status" value="1"/>
</dbReference>
<dbReference type="NCBIfam" id="NF009566">
    <property type="entry name" value="PRK13020.1"/>
    <property type="match status" value="1"/>
</dbReference>
<feature type="domain" description="Lumazine-binding" evidence="11">
    <location>
        <begin position="97"/>
        <end position="193"/>
    </location>
</feature>
<evidence type="ECO:0000256" key="4">
    <source>
        <dbReference type="ARBA" id="ARBA00012827"/>
    </source>
</evidence>
<dbReference type="EMBL" id="QKXQ01000023">
    <property type="protein sequence ID" value="REI01219.1"/>
    <property type="molecule type" value="Genomic_DNA"/>
</dbReference>
<dbReference type="Proteomes" id="UP000256562">
    <property type="component" value="Unassembled WGS sequence"/>
</dbReference>
<dbReference type="CDD" id="cd00402">
    <property type="entry name" value="Riboflavin_synthase_like"/>
    <property type="match status" value="1"/>
</dbReference>
<feature type="repeat" description="Lumazine-binding" evidence="10">
    <location>
        <begin position="97"/>
        <end position="193"/>
    </location>
</feature>
<sequence length="209" mass="23070">MFTGIIEELGTIQSIQKHHPTTQLTIKASKILDDMKIGDSISVNGTCLTVIEFDDTSFKVDVILGTENKTYLNQLKSGDQVNIERALLATGRLGGHFVQGHVDDIGKILHVKQSQNEWIYTIEAPSSILNQMIAQGSIAVDGISLTVFSKNTTSFEIHLIPETRRATTLSHKTQGDVVHLEADMLFKYVTASIQNKKELSMNDLLKAGF</sequence>
<protein>
    <recommendedName>
        <fullName evidence="5 9">Riboflavin synthase</fullName>
        <ecNumber evidence="4 9">2.5.1.9</ecNumber>
    </recommendedName>
</protein>
<dbReference type="NCBIfam" id="NF006767">
    <property type="entry name" value="PRK09289.1"/>
    <property type="match status" value="1"/>
</dbReference>
<name>A0A3E0ISZ7_9STAP</name>
<evidence type="ECO:0000313" key="13">
    <source>
        <dbReference type="Proteomes" id="UP000256562"/>
    </source>
</evidence>
<accession>A0A3E0ISZ7</accession>
<dbReference type="GO" id="GO:0009231">
    <property type="term" value="P:riboflavin biosynthetic process"/>
    <property type="evidence" value="ECO:0007669"/>
    <property type="project" value="UniProtKB-KW"/>
</dbReference>
<evidence type="ECO:0000256" key="10">
    <source>
        <dbReference type="PROSITE-ProRule" id="PRU00524"/>
    </source>
</evidence>
<reference evidence="12 13" key="1">
    <citation type="journal article" date="2018" name="Vet. Microbiol.">
        <title>Characterisation of Staphylococcus felis isolated from cats using whole genome sequencing.</title>
        <authorList>
            <person name="Worthing K."/>
            <person name="Pang S."/>
            <person name="Trott D.J."/>
            <person name="Abraham S."/>
            <person name="Coombs G.W."/>
            <person name="Jordan D."/>
            <person name="McIntyre L."/>
            <person name="Davies M.R."/>
            <person name="Norris J."/>
        </authorList>
    </citation>
    <scope>NUCLEOTIDE SEQUENCE [LARGE SCALE GENOMIC DNA]</scope>
    <source>
        <strain evidence="12 13">F9</strain>
    </source>
</reference>
<comment type="caution">
    <text evidence="12">The sequence shown here is derived from an EMBL/GenBank/DDBJ whole genome shotgun (WGS) entry which is preliminary data.</text>
</comment>
<evidence type="ECO:0000313" key="12">
    <source>
        <dbReference type="EMBL" id="REI01219.1"/>
    </source>
</evidence>
<dbReference type="PROSITE" id="PS51177">
    <property type="entry name" value="LUMAZINE_BIND"/>
    <property type="match status" value="2"/>
</dbReference>
<dbReference type="OrthoDB" id="9788537at2"/>
<evidence type="ECO:0000256" key="3">
    <source>
        <dbReference type="ARBA" id="ARBA00004887"/>
    </source>
</evidence>
<dbReference type="SUPFAM" id="SSF63380">
    <property type="entry name" value="Riboflavin synthase domain-like"/>
    <property type="match status" value="2"/>
</dbReference>
<comment type="catalytic activity">
    <reaction evidence="1">
        <text>2 6,7-dimethyl-8-(1-D-ribityl)lumazine + H(+) = 5-amino-6-(D-ribitylamino)uracil + riboflavin</text>
        <dbReference type="Rhea" id="RHEA:20772"/>
        <dbReference type="ChEBI" id="CHEBI:15378"/>
        <dbReference type="ChEBI" id="CHEBI:15934"/>
        <dbReference type="ChEBI" id="CHEBI:57986"/>
        <dbReference type="ChEBI" id="CHEBI:58201"/>
        <dbReference type="EC" id="2.5.1.9"/>
    </reaction>
</comment>
<keyword evidence="8" id="KW-0677">Repeat</keyword>
<proteinExistence type="predicted"/>
<evidence type="ECO:0000256" key="8">
    <source>
        <dbReference type="ARBA" id="ARBA00022737"/>
    </source>
</evidence>
<dbReference type="EC" id="2.5.1.9" evidence="4 9"/>
<evidence type="ECO:0000256" key="5">
    <source>
        <dbReference type="ARBA" id="ARBA00013950"/>
    </source>
</evidence>
<dbReference type="NCBIfam" id="TIGR00187">
    <property type="entry name" value="ribE"/>
    <property type="match status" value="1"/>
</dbReference>
<dbReference type="Pfam" id="PF00677">
    <property type="entry name" value="Lum_binding"/>
    <property type="match status" value="2"/>
</dbReference>
<dbReference type="PIRSF" id="PIRSF000498">
    <property type="entry name" value="Riboflavin_syn_A"/>
    <property type="match status" value="1"/>
</dbReference>
<dbReference type="InterPro" id="IPR001783">
    <property type="entry name" value="Lumazine-bd"/>
</dbReference>
<keyword evidence="6" id="KW-0686">Riboflavin biosynthesis</keyword>
<dbReference type="InterPro" id="IPR026017">
    <property type="entry name" value="Lumazine-bd_dom"/>
</dbReference>
<evidence type="ECO:0000256" key="7">
    <source>
        <dbReference type="ARBA" id="ARBA00022679"/>
    </source>
</evidence>
<comment type="pathway">
    <text evidence="3">Cofactor biosynthesis; riboflavin biosynthesis; riboflavin from 2-hydroxy-3-oxobutyl phosphate and 5-amino-6-(D-ribitylamino)uracil: step 2/2.</text>
</comment>
<evidence type="ECO:0000259" key="11">
    <source>
        <dbReference type="PROSITE" id="PS51177"/>
    </source>
</evidence>
<dbReference type="InterPro" id="IPR017938">
    <property type="entry name" value="Riboflavin_synthase-like_b-brl"/>
</dbReference>
<keyword evidence="7 12" id="KW-0808">Transferase</keyword>
<feature type="repeat" description="Lumazine-binding" evidence="10">
    <location>
        <begin position="1"/>
        <end position="96"/>
    </location>
</feature>
<gene>
    <name evidence="12" type="ORF">DOS83_00440</name>
</gene>
<dbReference type="Gene3D" id="2.40.30.20">
    <property type="match status" value="2"/>
</dbReference>
<dbReference type="FunFam" id="2.40.30.20:FF:000014">
    <property type="entry name" value="Riboflavin synthase, alpha subunit"/>
    <property type="match status" value="1"/>
</dbReference>
<evidence type="ECO:0000256" key="9">
    <source>
        <dbReference type="NCBIfam" id="TIGR00187"/>
    </source>
</evidence>
<dbReference type="RefSeq" id="WP_116093448.1">
    <property type="nucleotide sequence ID" value="NZ_QKXN01000005.1"/>
</dbReference>
<comment type="function">
    <text evidence="2">Catalyzes the dismutation of two molecules of 6,7-dimethyl-8-ribityllumazine, resulting in the formation of riboflavin and 5-amino-6-(D-ribitylamino)uracil.</text>
</comment>
<evidence type="ECO:0000256" key="2">
    <source>
        <dbReference type="ARBA" id="ARBA00002803"/>
    </source>
</evidence>
<dbReference type="PANTHER" id="PTHR21098">
    <property type="entry name" value="RIBOFLAVIN SYNTHASE ALPHA CHAIN"/>
    <property type="match status" value="1"/>
</dbReference>
<organism evidence="12 13">
    <name type="scientific">Staphylococcus felis</name>
    <dbReference type="NCBI Taxonomy" id="46127"/>
    <lineage>
        <taxon>Bacteria</taxon>
        <taxon>Bacillati</taxon>
        <taxon>Bacillota</taxon>
        <taxon>Bacilli</taxon>
        <taxon>Bacillales</taxon>
        <taxon>Staphylococcaceae</taxon>
        <taxon>Staphylococcus</taxon>
    </lineage>
</organism>
<feature type="domain" description="Lumazine-binding" evidence="11">
    <location>
        <begin position="1"/>
        <end position="96"/>
    </location>
</feature>
<dbReference type="AlphaFoldDB" id="A0A3E0ISZ7"/>
<dbReference type="GO" id="GO:0004746">
    <property type="term" value="F:riboflavin synthase activity"/>
    <property type="evidence" value="ECO:0007669"/>
    <property type="project" value="UniProtKB-UniRule"/>
</dbReference>
<evidence type="ECO:0000256" key="1">
    <source>
        <dbReference type="ARBA" id="ARBA00000968"/>
    </source>
</evidence>